<protein>
    <submittedName>
        <fullName evidence="2">Phage membrane protein</fullName>
    </submittedName>
</protein>
<evidence type="ECO:0000313" key="3">
    <source>
        <dbReference type="Proteomes" id="UP000254797"/>
    </source>
</evidence>
<evidence type="ECO:0000256" key="1">
    <source>
        <dbReference type="SAM" id="Phobius"/>
    </source>
</evidence>
<gene>
    <name evidence="2" type="ORF">NCTC4670_00731</name>
</gene>
<dbReference type="Proteomes" id="UP000254797">
    <property type="component" value="Unassembled WGS sequence"/>
</dbReference>
<keyword evidence="1" id="KW-0472">Membrane</keyword>
<keyword evidence="1" id="KW-0812">Transmembrane</keyword>
<organism evidence="2 3">
    <name type="scientific">Streptococcus dysgalactiae subsp. dysgalactiae</name>
    <dbReference type="NCBI Taxonomy" id="99822"/>
    <lineage>
        <taxon>Bacteria</taxon>
        <taxon>Bacillati</taxon>
        <taxon>Bacillota</taxon>
        <taxon>Bacilli</taxon>
        <taxon>Lactobacillales</taxon>
        <taxon>Streptococcaceae</taxon>
        <taxon>Streptococcus</taxon>
    </lineage>
</organism>
<keyword evidence="1" id="KW-1133">Transmembrane helix</keyword>
<accession>A0A380JTU7</accession>
<dbReference type="AlphaFoldDB" id="A0A380JTU7"/>
<proteinExistence type="predicted"/>
<feature type="transmembrane region" description="Helical" evidence="1">
    <location>
        <begin position="24"/>
        <end position="46"/>
    </location>
</feature>
<feature type="transmembrane region" description="Helical" evidence="1">
    <location>
        <begin position="88"/>
        <end position="108"/>
    </location>
</feature>
<reference evidence="2 3" key="1">
    <citation type="submission" date="2018-06" db="EMBL/GenBank/DDBJ databases">
        <authorList>
            <consortium name="Pathogen Informatics"/>
            <person name="Doyle S."/>
        </authorList>
    </citation>
    <scope>NUCLEOTIDE SEQUENCE [LARGE SCALE GENOMIC DNA]</scope>
    <source>
        <strain evidence="2 3">NCTC4670</strain>
    </source>
</reference>
<feature type="transmembrane region" description="Helical" evidence="1">
    <location>
        <begin position="58"/>
        <end position="76"/>
    </location>
</feature>
<evidence type="ECO:0000313" key="2">
    <source>
        <dbReference type="EMBL" id="SUN48861.1"/>
    </source>
</evidence>
<sequence>MMNEKELNKLMNYDNKKSDLKKRLIIVLILLPFSIVLSGFVIKYGWNNILSTIDGVPSINLPQAIAIDVLVSFIIAKTNAEGDFVTEVSGAFISPLMTLLLFWIVTLFM</sequence>
<dbReference type="EMBL" id="UHFG01000004">
    <property type="protein sequence ID" value="SUN48861.1"/>
    <property type="molecule type" value="Genomic_DNA"/>
</dbReference>
<name>A0A380JTU7_STRDY</name>